<name>A0A9N7ULV8_PLEPL</name>
<dbReference type="EMBL" id="CADEAL010001686">
    <property type="protein sequence ID" value="CAB1434716.1"/>
    <property type="molecule type" value="Genomic_DNA"/>
</dbReference>
<proteinExistence type="predicted"/>
<evidence type="ECO:0000313" key="3">
    <source>
        <dbReference type="Proteomes" id="UP001153269"/>
    </source>
</evidence>
<feature type="region of interest" description="Disordered" evidence="1">
    <location>
        <begin position="64"/>
        <end position="96"/>
    </location>
</feature>
<evidence type="ECO:0000256" key="1">
    <source>
        <dbReference type="SAM" id="MobiDB-lite"/>
    </source>
</evidence>
<feature type="non-terminal residue" evidence="2">
    <location>
        <position position="1"/>
    </location>
</feature>
<sequence>DLLSSGYVERHLSEKGKAVITNGGEHCYYQGKVRDSPHSFVAVSTCHGLHGMFFDGNHTYMIEPGGEDSSKSSDPVWQSNLQGQGGGEAVDNCPQL</sequence>
<comment type="caution">
    <text evidence="2">The sequence shown here is derived from an EMBL/GenBank/DDBJ whole genome shotgun (WGS) entry which is preliminary data.</text>
</comment>
<organism evidence="2 3">
    <name type="scientific">Pleuronectes platessa</name>
    <name type="common">European plaice</name>
    <dbReference type="NCBI Taxonomy" id="8262"/>
    <lineage>
        <taxon>Eukaryota</taxon>
        <taxon>Metazoa</taxon>
        <taxon>Chordata</taxon>
        <taxon>Craniata</taxon>
        <taxon>Vertebrata</taxon>
        <taxon>Euteleostomi</taxon>
        <taxon>Actinopterygii</taxon>
        <taxon>Neopterygii</taxon>
        <taxon>Teleostei</taxon>
        <taxon>Neoteleostei</taxon>
        <taxon>Acanthomorphata</taxon>
        <taxon>Carangaria</taxon>
        <taxon>Pleuronectiformes</taxon>
        <taxon>Pleuronectoidei</taxon>
        <taxon>Pleuronectidae</taxon>
        <taxon>Pleuronectes</taxon>
    </lineage>
</organism>
<feature type="compositionally biased region" description="Polar residues" evidence="1">
    <location>
        <begin position="72"/>
        <end position="82"/>
    </location>
</feature>
<dbReference type="Proteomes" id="UP001153269">
    <property type="component" value="Unassembled WGS sequence"/>
</dbReference>
<gene>
    <name evidence="2" type="ORF">PLEPLA_LOCUS22764</name>
</gene>
<dbReference type="GO" id="GO:0098839">
    <property type="term" value="C:postsynaptic density membrane"/>
    <property type="evidence" value="ECO:0007669"/>
    <property type="project" value="TreeGrafter"/>
</dbReference>
<dbReference type="AlphaFoldDB" id="A0A9N7ULV8"/>
<dbReference type="PANTHER" id="PTHR11905:SF14">
    <property type="entry name" value="DISINTEGRIN AND METALLOPROTEINASE DOMAIN-CONTAINING PROTEIN 22"/>
    <property type="match status" value="1"/>
</dbReference>
<protein>
    <submittedName>
        <fullName evidence="2">Uncharacterized protein</fullName>
    </submittedName>
</protein>
<dbReference type="PANTHER" id="PTHR11905">
    <property type="entry name" value="ADAM A DISINTEGRIN AND METALLOPROTEASE DOMAIN"/>
    <property type="match status" value="1"/>
</dbReference>
<keyword evidence="3" id="KW-1185">Reference proteome</keyword>
<reference evidence="2" key="1">
    <citation type="submission" date="2020-03" db="EMBL/GenBank/DDBJ databases">
        <authorList>
            <person name="Weist P."/>
        </authorList>
    </citation>
    <scope>NUCLEOTIDE SEQUENCE</scope>
</reference>
<accession>A0A9N7ULV8</accession>
<evidence type="ECO:0000313" key="2">
    <source>
        <dbReference type="EMBL" id="CAB1434716.1"/>
    </source>
</evidence>